<accession>A0ABX1XZN8</accession>
<feature type="domain" description="Response regulatory" evidence="6">
    <location>
        <begin position="5"/>
        <end position="122"/>
    </location>
</feature>
<keyword evidence="2" id="KW-0238">DNA-binding</keyword>
<dbReference type="Proteomes" id="UP000616779">
    <property type="component" value="Unassembled WGS sequence"/>
</dbReference>
<sequence length="457" mass="53173">MEMYRLLIADDEALEREGIEWIVTRMMPNTFEIIHAENGRVAIQKADEFRPHIVLMDIRMPGIQGLEALKEIKAHSPQIKMVLVTAYEHFEYAKEALSLGVKEYLIKPAKRDQIVALLQRLVAEIDQDQRKRDEEFAMRDKYFHLLPLAETEMALVFMSDQVNETEVGYLADILELSIDKGCALVLALPEFGHTSEQELGIEKKKLYETVKNLAKGFIKNRVGCVVSSMVHWHMVIFLLEKAEIKDEVLREEAHFLGNKLVETLHQQRSIDANVGIGSVQMDIEGIRRSYFEAVFASTYPKKWGNLCSFEDLKMLSLEGERETADKFIADNTSERTYVELAIKRIREEREQRTWSVLDNAITFIQDKFREELSLEDVAEHVHLNPYYFSKVFKQQTGETFIDYVTRLRIERAKEFIRDGQFSLKEVCYMVGYKDPNYFSRVFKKVTGVAPTEFRNQL</sequence>
<dbReference type="PANTHER" id="PTHR43280:SF2">
    <property type="entry name" value="HTH-TYPE TRANSCRIPTIONAL REGULATOR EXSA"/>
    <property type="match status" value="1"/>
</dbReference>
<dbReference type="PANTHER" id="PTHR43280">
    <property type="entry name" value="ARAC-FAMILY TRANSCRIPTIONAL REGULATOR"/>
    <property type="match status" value="1"/>
</dbReference>
<evidence type="ECO:0000256" key="2">
    <source>
        <dbReference type="ARBA" id="ARBA00023125"/>
    </source>
</evidence>
<dbReference type="SUPFAM" id="SSF46689">
    <property type="entry name" value="Homeodomain-like"/>
    <property type="match status" value="2"/>
</dbReference>
<dbReference type="Pfam" id="PF12833">
    <property type="entry name" value="HTH_18"/>
    <property type="match status" value="1"/>
</dbReference>
<dbReference type="CDD" id="cd17536">
    <property type="entry name" value="REC_YesN-like"/>
    <property type="match status" value="1"/>
</dbReference>
<comment type="caution">
    <text evidence="7">The sequence shown here is derived from an EMBL/GenBank/DDBJ whole genome shotgun (WGS) entry which is preliminary data.</text>
</comment>
<organism evidence="7 8">
    <name type="scientific">Paenibacillus phytorum</name>
    <dbReference type="NCBI Taxonomy" id="2654977"/>
    <lineage>
        <taxon>Bacteria</taxon>
        <taxon>Bacillati</taxon>
        <taxon>Bacillota</taxon>
        <taxon>Bacilli</taxon>
        <taxon>Bacillales</taxon>
        <taxon>Paenibacillaceae</taxon>
        <taxon>Paenibacillus</taxon>
    </lineage>
</organism>
<dbReference type="InterPro" id="IPR011006">
    <property type="entry name" value="CheY-like_superfamily"/>
</dbReference>
<dbReference type="PROSITE" id="PS00041">
    <property type="entry name" value="HTH_ARAC_FAMILY_1"/>
    <property type="match status" value="1"/>
</dbReference>
<keyword evidence="8" id="KW-1185">Reference proteome</keyword>
<dbReference type="InterPro" id="IPR001789">
    <property type="entry name" value="Sig_transdc_resp-reg_receiver"/>
</dbReference>
<keyword evidence="4" id="KW-0597">Phosphoprotein</keyword>
<evidence type="ECO:0000256" key="4">
    <source>
        <dbReference type="PROSITE-ProRule" id="PRU00169"/>
    </source>
</evidence>
<dbReference type="Gene3D" id="3.40.50.2300">
    <property type="match status" value="1"/>
</dbReference>
<name>A0ABX1XZN8_9BACL</name>
<feature type="domain" description="HTH araC/xylS-type" evidence="5">
    <location>
        <begin position="358"/>
        <end position="456"/>
    </location>
</feature>
<keyword evidence="3" id="KW-0804">Transcription</keyword>
<dbReference type="PRINTS" id="PR00032">
    <property type="entry name" value="HTHARAC"/>
</dbReference>
<dbReference type="Gene3D" id="1.10.10.60">
    <property type="entry name" value="Homeodomain-like"/>
    <property type="match status" value="2"/>
</dbReference>
<evidence type="ECO:0000313" key="8">
    <source>
        <dbReference type="Proteomes" id="UP000616779"/>
    </source>
</evidence>
<dbReference type="EMBL" id="WHOA01000123">
    <property type="protein sequence ID" value="NOU73265.1"/>
    <property type="molecule type" value="Genomic_DNA"/>
</dbReference>
<dbReference type="InterPro" id="IPR018062">
    <property type="entry name" value="HTH_AraC-typ_CS"/>
</dbReference>
<dbReference type="SMART" id="SM00448">
    <property type="entry name" value="REC"/>
    <property type="match status" value="1"/>
</dbReference>
<dbReference type="InterPro" id="IPR020449">
    <property type="entry name" value="Tscrpt_reg_AraC-type_HTH"/>
</dbReference>
<evidence type="ECO:0000313" key="7">
    <source>
        <dbReference type="EMBL" id="NOU73265.1"/>
    </source>
</evidence>
<feature type="modified residue" description="4-aspartylphosphate" evidence="4">
    <location>
        <position position="57"/>
    </location>
</feature>
<gene>
    <name evidence="7" type="ORF">GC098_17870</name>
</gene>
<evidence type="ECO:0000259" key="5">
    <source>
        <dbReference type="PROSITE" id="PS01124"/>
    </source>
</evidence>
<protein>
    <submittedName>
        <fullName evidence="7">AraC family transcriptional regulator</fullName>
    </submittedName>
</protein>
<dbReference type="SUPFAM" id="SSF52172">
    <property type="entry name" value="CheY-like"/>
    <property type="match status" value="1"/>
</dbReference>
<dbReference type="InterPro" id="IPR018060">
    <property type="entry name" value="HTH_AraC"/>
</dbReference>
<dbReference type="SMART" id="SM00342">
    <property type="entry name" value="HTH_ARAC"/>
    <property type="match status" value="1"/>
</dbReference>
<dbReference type="Pfam" id="PF00072">
    <property type="entry name" value="Response_reg"/>
    <property type="match status" value="1"/>
</dbReference>
<keyword evidence="1" id="KW-0805">Transcription regulation</keyword>
<dbReference type="InterPro" id="IPR009057">
    <property type="entry name" value="Homeodomain-like_sf"/>
</dbReference>
<dbReference type="PROSITE" id="PS01124">
    <property type="entry name" value="HTH_ARAC_FAMILY_2"/>
    <property type="match status" value="1"/>
</dbReference>
<evidence type="ECO:0000256" key="1">
    <source>
        <dbReference type="ARBA" id="ARBA00023015"/>
    </source>
</evidence>
<reference evidence="7 8" key="1">
    <citation type="submission" date="2019-10" db="EMBL/GenBank/DDBJ databases">
        <title>Description of Paenibacillus terrestris sp. nov.</title>
        <authorList>
            <person name="Carlier A."/>
            <person name="Qi S."/>
        </authorList>
    </citation>
    <scope>NUCLEOTIDE SEQUENCE [LARGE SCALE GENOMIC DNA]</scope>
    <source>
        <strain evidence="7 8">LMG 31458</strain>
    </source>
</reference>
<dbReference type="PROSITE" id="PS50110">
    <property type="entry name" value="RESPONSE_REGULATORY"/>
    <property type="match status" value="1"/>
</dbReference>
<evidence type="ECO:0000259" key="6">
    <source>
        <dbReference type="PROSITE" id="PS50110"/>
    </source>
</evidence>
<proteinExistence type="predicted"/>
<evidence type="ECO:0000256" key="3">
    <source>
        <dbReference type="ARBA" id="ARBA00023163"/>
    </source>
</evidence>